<dbReference type="OrthoDB" id="272750at2759"/>
<evidence type="ECO:0000313" key="2">
    <source>
        <dbReference type="Proteomes" id="UP000288805"/>
    </source>
</evidence>
<gene>
    <name evidence="1" type="ORF">CK203_041882</name>
</gene>
<evidence type="ECO:0000313" key="1">
    <source>
        <dbReference type="EMBL" id="RVW64954.1"/>
    </source>
</evidence>
<comment type="caution">
    <text evidence="1">The sequence shown here is derived from an EMBL/GenBank/DDBJ whole genome shotgun (WGS) entry which is preliminary data.</text>
</comment>
<dbReference type="Proteomes" id="UP000288805">
    <property type="component" value="Unassembled WGS sequence"/>
</dbReference>
<accession>A0A438FYD7</accession>
<sequence length="199" mass="22726">MDLWCAHIKNPNLSPLLLRNSFSERPFSCYLAKVGSFRPEDGRLFEIRVASRKASSLVVRAMGKKNHDNSSSSVEDFDLGLRRFIKLLMTHYVMRLCGKLALGTMPIRCFMFLNVGRPSGSCSCMAPARVAEPAEQLMILYFPSNKDEIYVLFCPIEDKLNIFLFAFLLKITPLKEGLCFLDLLYGLWFFGRLDLHVIT</sequence>
<proteinExistence type="predicted"/>
<dbReference type="AlphaFoldDB" id="A0A438FYD7"/>
<reference evidence="1 2" key="1">
    <citation type="journal article" date="2018" name="PLoS Genet.">
        <title>Population sequencing reveals clonal diversity and ancestral inbreeding in the grapevine cultivar Chardonnay.</title>
        <authorList>
            <person name="Roach M.J."/>
            <person name="Johnson D.L."/>
            <person name="Bohlmann J."/>
            <person name="van Vuuren H.J."/>
            <person name="Jones S.J."/>
            <person name="Pretorius I.S."/>
            <person name="Schmidt S.A."/>
            <person name="Borneman A.R."/>
        </authorList>
    </citation>
    <scope>NUCLEOTIDE SEQUENCE [LARGE SCALE GENOMIC DNA]</scope>
    <source>
        <strain evidence="2">cv. Chardonnay</strain>
        <tissue evidence="1">Leaf</tissue>
    </source>
</reference>
<protein>
    <submittedName>
        <fullName evidence="1">Uncharacterized protein</fullName>
    </submittedName>
</protein>
<dbReference type="EMBL" id="QGNW01000697">
    <property type="protein sequence ID" value="RVW64954.1"/>
    <property type="molecule type" value="Genomic_DNA"/>
</dbReference>
<name>A0A438FYD7_VITVI</name>
<organism evidence="1 2">
    <name type="scientific">Vitis vinifera</name>
    <name type="common">Grape</name>
    <dbReference type="NCBI Taxonomy" id="29760"/>
    <lineage>
        <taxon>Eukaryota</taxon>
        <taxon>Viridiplantae</taxon>
        <taxon>Streptophyta</taxon>
        <taxon>Embryophyta</taxon>
        <taxon>Tracheophyta</taxon>
        <taxon>Spermatophyta</taxon>
        <taxon>Magnoliopsida</taxon>
        <taxon>eudicotyledons</taxon>
        <taxon>Gunneridae</taxon>
        <taxon>Pentapetalae</taxon>
        <taxon>rosids</taxon>
        <taxon>Vitales</taxon>
        <taxon>Vitaceae</taxon>
        <taxon>Viteae</taxon>
        <taxon>Vitis</taxon>
    </lineage>
</organism>